<gene>
    <name evidence="1" type="ORF">AFUS01_LOCUS22499</name>
</gene>
<comment type="caution">
    <text evidence="1">The sequence shown here is derived from an EMBL/GenBank/DDBJ whole genome shotgun (WGS) entry which is preliminary data.</text>
</comment>
<name>A0A8J2KXC1_9HEXA</name>
<evidence type="ECO:0000313" key="2">
    <source>
        <dbReference type="Proteomes" id="UP000708208"/>
    </source>
</evidence>
<organism evidence="1 2">
    <name type="scientific">Allacma fusca</name>
    <dbReference type="NCBI Taxonomy" id="39272"/>
    <lineage>
        <taxon>Eukaryota</taxon>
        <taxon>Metazoa</taxon>
        <taxon>Ecdysozoa</taxon>
        <taxon>Arthropoda</taxon>
        <taxon>Hexapoda</taxon>
        <taxon>Collembola</taxon>
        <taxon>Symphypleona</taxon>
        <taxon>Sminthuridae</taxon>
        <taxon>Allacma</taxon>
    </lineage>
</organism>
<reference evidence="1" key="1">
    <citation type="submission" date="2021-06" db="EMBL/GenBank/DDBJ databases">
        <authorList>
            <person name="Hodson N. C."/>
            <person name="Mongue J. A."/>
            <person name="Jaron S. K."/>
        </authorList>
    </citation>
    <scope>NUCLEOTIDE SEQUENCE</scope>
</reference>
<keyword evidence="2" id="KW-1185">Reference proteome</keyword>
<evidence type="ECO:0000313" key="1">
    <source>
        <dbReference type="EMBL" id="CAG7734095.1"/>
    </source>
</evidence>
<accession>A0A8J2KXC1</accession>
<sequence length="61" mass="7326">MELFKRQILIIILGLITQFPTVQLCYVEFCIMDLGKWDTTFWPWSKADPYLHIDEMDSKEN</sequence>
<dbReference type="Proteomes" id="UP000708208">
    <property type="component" value="Unassembled WGS sequence"/>
</dbReference>
<proteinExistence type="predicted"/>
<dbReference type="AlphaFoldDB" id="A0A8J2KXC1"/>
<protein>
    <submittedName>
        <fullName evidence="1">Uncharacterized protein</fullName>
    </submittedName>
</protein>
<dbReference type="EMBL" id="CAJVCH010262556">
    <property type="protein sequence ID" value="CAG7734095.1"/>
    <property type="molecule type" value="Genomic_DNA"/>
</dbReference>
<feature type="non-terminal residue" evidence="1">
    <location>
        <position position="1"/>
    </location>
</feature>